<feature type="signal peptide" evidence="1">
    <location>
        <begin position="1"/>
        <end position="26"/>
    </location>
</feature>
<feature type="chain" id="PRO_5011000923" description="DUF3347 domain-containing protein" evidence="1">
    <location>
        <begin position="27"/>
        <end position="226"/>
    </location>
</feature>
<feature type="domain" description="DUF3347" evidence="2">
    <location>
        <begin position="89"/>
        <end position="179"/>
    </location>
</feature>
<evidence type="ECO:0000256" key="1">
    <source>
        <dbReference type="SAM" id="SignalP"/>
    </source>
</evidence>
<sequence>MKKVMAKSTYFAMTALALFVFFGCGSKNEKVAENADDPMEVHEKMDMDYTIIDDSIRKSEIPISAFVAEDSLHFSQETPAAFKQQLNKVLDAYLVLNESLVAADEKQVENASTSMMSALLEVNDGMLKGSAHDYWKEKKFFLMDHVELCKEADTVEGKRENFAFISEAMIKAVDVFGAGRQTLFVQYCPMANGNKGAYWLSESKINRNPYMGSQMLTCGETKGTLN</sequence>
<geneLocation type="plasmid" evidence="3 4">
    <name>unnamed</name>
</geneLocation>
<dbReference type="AlphaFoldDB" id="A0A1X9YYP6"/>
<reference evidence="4" key="1">
    <citation type="submission" date="2017-05" db="EMBL/GenBank/DDBJ databases">
        <authorList>
            <person name="Ray J."/>
            <person name="Price M."/>
            <person name="Deutschbauer A."/>
        </authorList>
    </citation>
    <scope>NUCLEOTIDE SEQUENCE [LARGE SCALE GENOMIC DNA]</scope>
    <source>
        <strain evidence="4">DSM 19842</strain>
        <plasmid evidence="4">unnamed</plasmid>
    </source>
</reference>
<evidence type="ECO:0000313" key="3">
    <source>
        <dbReference type="EMBL" id="ARS38090.1"/>
    </source>
</evidence>
<organism evidence="3 4">
    <name type="scientific">Pontibacter actiniarum</name>
    <dbReference type="NCBI Taxonomy" id="323450"/>
    <lineage>
        <taxon>Bacteria</taxon>
        <taxon>Pseudomonadati</taxon>
        <taxon>Bacteroidota</taxon>
        <taxon>Cytophagia</taxon>
        <taxon>Cytophagales</taxon>
        <taxon>Hymenobacteraceae</taxon>
        <taxon>Pontibacter</taxon>
    </lineage>
</organism>
<dbReference type="PROSITE" id="PS51257">
    <property type="entry name" value="PROKAR_LIPOPROTEIN"/>
    <property type="match status" value="1"/>
</dbReference>
<dbReference type="OrthoDB" id="5513217at2"/>
<dbReference type="EMBL" id="CP021236">
    <property type="protein sequence ID" value="ARS38090.1"/>
    <property type="molecule type" value="Genomic_DNA"/>
</dbReference>
<keyword evidence="4" id="KW-1185">Reference proteome</keyword>
<accession>A0A1X9YYP6</accession>
<dbReference type="STRING" id="709015.GCA_000472485_00072"/>
<protein>
    <recommendedName>
        <fullName evidence="2">DUF3347 domain-containing protein</fullName>
    </recommendedName>
</protein>
<evidence type="ECO:0000259" key="2">
    <source>
        <dbReference type="Pfam" id="PF11827"/>
    </source>
</evidence>
<evidence type="ECO:0000313" key="4">
    <source>
        <dbReference type="Proteomes" id="UP000266292"/>
    </source>
</evidence>
<gene>
    <name evidence="3" type="ORF">CA264_21320</name>
</gene>
<dbReference type="InterPro" id="IPR021782">
    <property type="entry name" value="DUF3347"/>
</dbReference>
<proteinExistence type="predicted"/>
<dbReference type="Proteomes" id="UP000266292">
    <property type="component" value="Plasmid unnamed"/>
</dbReference>
<dbReference type="Pfam" id="PF11827">
    <property type="entry name" value="DUF3347"/>
    <property type="match status" value="1"/>
</dbReference>
<dbReference type="KEGG" id="pact:CA264_21320"/>
<keyword evidence="3" id="KW-0614">Plasmid</keyword>
<keyword evidence="1" id="KW-0732">Signal</keyword>
<name>A0A1X9YYP6_9BACT</name>